<feature type="non-terminal residue" evidence="1">
    <location>
        <position position="341"/>
    </location>
</feature>
<organism evidence="1">
    <name type="scientific">marine sediment metagenome</name>
    <dbReference type="NCBI Taxonomy" id="412755"/>
    <lineage>
        <taxon>unclassified sequences</taxon>
        <taxon>metagenomes</taxon>
        <taxon>ecological metagenomes</taxon>
    </lineage>
</organism>
<dbReference type="AlphaFoldDB" id="A0A0F8Y9J9"/>
<feature type="non-terminal residue" evidence="1">
    <location>
        <position position="1"/>
    </location>
</feature>
<accession>A0A0F8Y9J9</accession>
<gene>
    <name evidence="1" type="ORF">LCGC14_3121510</name>
</gene>
<proteinExistence type="predicted"/>
<protein>
    <submittedName>
        <fullName evidence="1">Uncharacterized protein</fullName>
    </submittedName>
</protein>
<reference evidence="1" key="1">
    <citation type="journal article" date="2015" name="Nature">
        <title>Complex archaea that bridge the gap between prokaryotes and eukaryotes.</title>
        <authorList>
            <person name="Spang A."/>
            <person name="Saw J.H."/>
            <person name="Jorgensen S.L."/>
            <person name="Zaremba-Niedzwiedzka K."/>
            <person name="Martijn J."/>
            <person name="Lind A.E."/>
            <person name="van Eijk R."/>
            <person name="Schleper C."/>
            <person name="Guy L."/>
            <person name="Ettema T.J."/>
        </authorList>
    </citation>
    <scope>NUCLEOTIDE SEQUENCE</scope>
</reference>
<sequence length="341" mass="38731">NYYAKTIEGATVKTQIIEQTPNEILSYQRTMYELEDGTNVRHYRNIELKGDAQPRNDTITQVQDEASGIKPPARDTEDAPRVMLEQHRFLDLDEDDYKEPYIVTVDNETEEVLRIVARFEIEDVKYNNMGEISKIIPIEHFTKYDFIPNPAGGIYGIGFGSLLTPLNESVNALINQTIDAGTLKTMNPGLISRNLRMKGGSLKFRPNEWKQVNATGADIQKGIFPLPIGEPSRVLVDLMQYLISYGERISSSTDLQVGENPGQNQKASTTIIVQENGLRVFTAIYKRIRKALGREFKKLYKLNAIYLDPETYFTVIDPTTEEMQQMSVEQTDFTLEGMDVV</sequence>
<comment type="caution">
    <text evidence="1">The sequence shown here is derived from an EMBL/GenBank/DDBJ whole genome shotgun (WGS) entry which is preliminary data.</text>
</comment>
<evidence type="ECO:0000313" key="1">
    <source>
        <dbReference type="EMBL" id="KKK50789.1"/>
    </source>
</evidence>
<name>A0A0F8Y9J9_9ZZZZ</name>
<dbReference type="EMBL" id="LAZR01067843">
    <property type="protein sequence ID" value="KKK50789.1"/>
    <property type="molecule type" value="Genomic_DNA"/>
</dbReference>